<dbReference type="InterPro" id="IPR029048">
    <property type="entry name" value="HSP70_C_sf"/>
</dbReference>
<dbReference type="EMBL" id="CAUEEQ010029133">
    <property type="protein sequence ID" value="CAJ0948837.1"/>
    <property type="molecule type" value="Genomic_DNA"/>
</dbReference>
<evidence type="ECO:0000256" key="1">
    <source>
        <dbReference type="SAM" id="MobiDB-lite"/>
    </source>
</evidence>
<protein>
    <submittedName>
        <fullName evidence="2">Uncharacterized protein</fullName>
    </submittedName>
</protein>
<gene>
    <name evidence="2" type="ORF">RIMI_LOCUS12340241</name>
</gene>
<name>A0ABN9LY39_9NEOB</name>
<dbReference type="Gene3D" id="1.20.1270.10">
    <property type="match status" value="1"/>
</dbReference>
<comment type="caution">
    <text evidence="2">The sequence shown here is derived from an EMBL/GenBank/DDBJ whole genome shotgun (WGS) entry which is preliminary data.</text>
</comment>
<keyword evidence="3" id="KW-1185">Reference proteome</keyword>
<organism evidence="2 3">
    <name type="scientific">Ranitomeya imitator</name>
    <name type="common">mimic poison frog</name>
    <dbReference type="NCBI Taxonomy" id="111125"/>
    <lineage>
        <taxon>Eukaryota</taxon>
        <taxon>Metazoa</taxon>
        <taxon>Chordata</taxon>
        <taxon>Craniata</taxon>
        <taxon>Vertebrata</taxon>
        <taxon>Euteleostomi</taxon>
        <taxon>Amphibia</taxon>
        <taxon>Batrachia</taxon>
        <taxon>Anura</taxon>
        <taxon>Neobatrachia</taxon>
        <taxon>Hyloidea</taxon>
        <taxon>Dendrobatidae</taxon>
        <taxon>Dendrobatinae</taxon>
        <taxon>Ranitomeya</taxon>
    </lineage>
</organism>
<feature type="region of interest" description="Disordered" evidence="1">
    <location>
        <begin position="58"/>
        <end position="97"/>
    </location>
</feature>
<reference evidence="2" key="1">
    <citation type="submission" date="2023-07" db="EMBL/GenBank/DDBJ databases">
        <authorList>
            <person name="Stuckert A."/>
        </authorList>
    </citation>
    <scope>NUCLEOTIDE SEQUENCE</scope>
</reference>
<evidence type="ECO:0000313" key="2">
    <source>
        <dbReference type="EMBL" id="CAJ0948837.1"/>
    </source>
</evidence>
<dbReference type="Proteomes" id="UP001176940">
    <property type="component" value="Unassembled WGS sequence"/>
</dbReference>
<dbReference type="SUPFAM" id="SSF100934">
    <property type="entry name" value="Heat shock protein 70kD (HSP70), C-terminal subdomain"/>
    <property type="match status" value="1"/>
</dbReference>
<accession>A0ABN9LY39</accession>
<proteinExistence type="predicted"/>
<sequence>MKGKISDDEKRIISDKCKETIPWLETNLLRDYTYKQKELENVCHFIVTKMYQGSMPGGMPSSSCGAQARQGSRSGPTIEGKHRVTKRGPALSNPMFTRGPRHRWSLESCLCDSSPATTLRFTYAHGQVVSLVVIVGRWDSP</sequence>
<evidence type="ECO:0000313" key="3">
    <source>
        <dbReference type="Proteomes" id="UP001176940"/>
    </source>
</evidence>